<name>A0A165L010_EXIGL</name>
<evidence type="ECO:0000313" key="3">
    <source>
        <dbReference type="Proteomes" id="UP000077266"/>
    </source>
</evidence>
<organism evidence="2 3">
    <name type="scientific">Exidia glandulosa HHB12029</name>
    <dbReference type="NCBI Taxonomy" id="1314781"/>
    <lineage>
        <taxon>Eukaryota</taxon>
        <taxon>Fungi</taxon>
        <taxon>Dikarya</taxon>
        <taxon>Basidiomycota</taxon>
        <taxon>Agaricomycotina</taxon>
        <taxon>Agaricomycetes</taxon>
        <taxon>Auriculariales</taxon>
        <taxon>Exidiaceae</taxon>
        <taxon>Exidia</taxon>
    </lineage>
</organism>
<evidence type="ECO:0000256" key="1">
    <source>
        <dbReference type="SAM" id="MobiDB-lite"/>
    </source>
</evidence>
<dbReference type="OrthoDB" id="2667028at2759"/>
<dbReference type="AlphaFoldDB" id="A0A165L010"/>
<dbReference type="Proteomes" id="UP000077266">
    <property type="component" value="Unassembled WGS sequence"/>
</dbReference>
<dbReference type="EMBL" id="KV425934">
    <property type="protein sequence ID" value="KZV97150.1"/>
    <property type="molecule type" value="Genomic_DNA"/>
</dbReference>
<keyword evidence="3" id="KW-1185">Reference proteome</keyword>
<accession>A0A165L010</accession>
<feature type="region of interest" description="Disordered" evidence="1">
    <location>
        <begin position="78"/>
        <end position="137"/>
    </location>
</feature>
<sequence length="137" mass="13940">MFNLIIRRTLTTSAAVRADQSLGQSIKDGVANIAKKFENTGSIGSKFEKGGEVAEVGEAVGGPFKSDGAIGKQFSAKEGGVVGGTGQAAASTAKETAQDNSKAHRDVSDGTAQKAAAQHPHEQAKHSAPDGVKRHGG</sequence>
<gene>
    <name evidence="2" type="ORF">EXIGLDRAFT_833130</name>
</gene>
<evidence type="ECO:0000313" key="2">
    <source>
        <dbReference type="EMBL" id="KZV97150.1"/>
    </source>
</evidence>
<reference evidence="2 3" key="1">
    <citation type="journal article" date="2016" name="Mol. Biol. Evol.">
        <title>Comparative Genomics of Early-Diverging Mushroom-Forming Fungi Provides Insights into the Origins of Lignocellulose Decay Capabilities.</title>
        <authorList>
            <person name="Nagy L.G."/>
            <person name="Riley R."/>
            <person name="Tritt A."/>
            <person name="Adam C."/>
            <person name="Daum C."/>
            <person name="Floudas D."/>
            <person name="Sun H."/>
            <person name="Yadav J.S."/>
            <person name="Pangilinan J."/>
            <person name="Larsson K.H."/>
            <person name="Matsuura K."/>
            <person name="Barry K."/>
            <person name="Labutti K."/>
            <person name="Kuo R."/>
            <person name="Ohm R.A."/>
            <person name="Bhattacharya S.S."/>
            <person name="Shirouzu T."/>
            <person name="Yoshinaga Y."/>
            <person name="Martin F.M."/>
            <person name="Grigoriev I.V."/>
            <person name="Hibbett D.S."/>
        </authorList>
    </citation>
    <scope>NUCLEOTIDE SEQUENCE [LARGE SCALE GENOMIC DNA]</scope>
    <source>
        <strain evidence="2 3">HHB12029</strain>
    </source>
</reference>
<proteinExistence type="predicted"/>
<feature type="compositionally biased region" description="Basic and acidic residues" evidence="1">
    <location>
        <begin position="119"/>
        <end position="137"/>
    </location>
</feature>
<dbReference type="InParanoid" id="A0A165L010"/>
<protein>
    <submittedName>
        <fullName evidence="2">Uncharacterized protein</fullName>
    </submittedName>
</protein>